<dbReference type="PANTHER" id="PTHR24637:SF417">
    <property type="entry name" value="COL_CUTICLE_N DOMAIN-CONTAINING PROTEIN"/>
    <property type="match status" value="1"/>
</dbReference>
<protein>
    <submittedName>
        <fullName evidence="4">Phage tail spike protein</fullName>
    </submittedName>
</protein>
<dbReference type="PANTHER" id="PTHR24637">
    <property type="entry name" value="COLLAGEN"/>
    <property type="match status" value="1"/>
</dbReference>
<feature type="compositionally biased region" description="Basic and acidic residues" evidence="2">
    <location>
        <begin position="563"/>
        <end position="573"/>
    </location>
</feature>
<evidence type="ECO:0000313" key="4">
    <source>
        <dbReference type="EMBL" id="MFC5630138.1"/>
    </source>
</evidence>
<organism evidence="4 5">
    <name type="scientific">Streptococcus caledonicus</name>
    <dbReference type="NCBI Taxonomy" id="2614158"/>
    <lineage>
        <taxon>Bacteria</taxon>
        <taxon>Bacillati</taxon>
        <taxon>Bacillota</taxon>
        <taxon>Bacilli</taxon>
        <taxon>Lactobacillales</taxon>
        <taxon>Streptococcaceae</taxon>
        <taxon>Streptococcus</taxon>
    </lineage>
</organism>
<keyword evidence="5" id="KW-1185">Reference proteome</keyword>
<comment type="caution">
    <text evidence="4">The sequence shown here is derived from an EMBL/GenBank/DDBJ whole genome shotgun (WGS) entry which is preliminary data.</text>
</comment>
<evidence type="ECO:0000256" key="1">
    <source>
        <dbReference type="SAM" id="Coils"/>
    </source>
</evidence>
<dbReference type="InterPro" id="IPR007119">
    <property type="entry name" value="Phage_tail_spike_N"/>
</dbReference>
<keyword evidence="1" id="KW-0175">Coiled coil</keyword>
<dbReference type="NCBIfam" id="TIGR01665">
    <property type="entry name" value="put_anti_recept"/>
    <property type="match status" value="1"/>
</dbReference>
<feature type="coiled-coil region" evidence="1">
    <location>
        <begin position="1187"/>
        <end position="1223"/>
    </location>
</feature>
<reference evidence="5" key="1">
    <citation type="journal article" date="2019" name="Int. J. Syst. Evol. Microbiol.">
        <title>The Global Catalogue of Microorganisms (GCM) 10K type strain sequencing project: providing services to taxonomists for standard genome sequencing and annotation.</title>
        <authorList>
            <consortium name="The Broad Institute Genomics Platform"/>
            <consortium name="The Broad Institute Genome Sequencing Center for Infectious Disease"/>
            <person name="Wu L."/>
            <person name="Ma J."/>
        </authorList>
    </citation>
    <scope>NUCLEOTIDE SEQUENCE [LARGE SCALE GENOMIC DNA]</scope>
    <source>
        <strain evidence="5">DT43</strain>
    </source>
</reference>
<dbReference type="Proteomes" id="UP001596110">
    <property type="component" value="Unassembled WGS sequence"/>
</dbReference>
<dbReference type="Gene3D" id="1.20.5.320">
    <property type="entry name" value="6-Phosphogluconate Dehydrogenase, domain 3"/>
    <property type="match status" value="2"/>
</dbReference>
<gene>
    <name evidence="4" type="ORF">ACFPQ3_00595</name>
</gene>
<feature type="domain" description="Tail spike" evidence="3">
    <location>
        <begin position="145"/>
        <end position="386"/>
    </location>
</feature>
<accession>A0ABW0UAG1</accession>
<dbReference type="EMBL" id="JBHSOJ010000003">
    <property type="protein sequence ID" value="MFC5630138.1"/>
    <property type="molecule type" value="Genomic_DNA"/>
</dbReference>
<proteinExistence type="predicted"/>
<dbReference type="InterPro" id="IPR010572">
    <property type="entry name" value="Tail_dom"/>
</dbReference>
<evidence type="ECO:0000313" key="5">
    <source>
        <dbReference type="Proteomes" id="UP001596110"/>
    </source>
</evidence>
<evidence type="ECO:0000259" key="3">
    <source>
        <dbReference type="Pfam" id="PF06605"/>
    </source>
</evidence>
<sequence length="1346" mass="148025">MLLTIHDANLQKVAFIDNDKQSTLNYYGDTWNRDLPTGSSTFEFTVYKKAIKSDTASQKTYNYLNEKAFVSFQHHGKSYVFSVMTVEENEQTIKCYCENLNLELINEYANPYKATKAMSFVEYCNAMDLLNFTYLSVGINEISDQKRTLEWEGQDTKLARLLSLATKFDAEIDFDTELNADSSIKAFKVNVYHEYDDNHQGVGRVRNDIQLTYGKNLKSIKRKIDKTGIYTMIRPTGKGKTKNAKGEEVETVVTIGGLSAWSENNADGVREFYQSGEALYAPLAAQMYPSTFTSKTQKDQWIRKDIEVESDNPSVIRAAAIRDLKKNAYPALTYEVDGFIDVEIGDTIRIYDDGFNPILLIKARVLEQKISFTNPASNKTTFANFKAIENNLSDGIQAAFERLFEASKPYLIKLSTDNGIIFKNQIGESLITPTLYRGGKPVVAGVTWRWSLDGNVTTGMTYLVRGSSITDTVTLTVAAYIGNDEVAVDEISLVNVVDGKLGTPGTPGRDGRTPYVHTAWANNATGTDGFSLDSSINKLYIGIYTDFEPADSQDPARYKWTKIKGEKGDKGEPGQRGLDGLQGERGEQGLPGKNGVDGRTQYTHIAYSNSADGSKDFSVSASDRAYIGMYVDFNSADSNNPSDYAWTLVKGSNGANGVAGKAGVDGRTPYLHIAYATSNDGSQGFSTTDSVNKTYIGTYTDYTQADSTSYTAYKWTLIKGADGNGIANVTNYYLATTASSGVTKATTGWTTTPQQISVDKRYLWNYRVELYTNGTSKETTPAVIGVRGDQGLQGTSGNSYHLFTTNYRYAQPDINRYVAVGYTGTWLVNEDTSAVKVGDTVQMAVYNTDKVGTVYVLATVTAVASNRSLTTVSKGVIDKGDRGLQGIQGIQGAKGEQGIPGAQGADGRTQYTHIAYADNATGGGFSQTDQTKAYIGMYQDFNAVDSNNPAAYRWTKWKGSDGANGVPGAKGADGKTPYIHFAYANSADGRTDFSLTQTGNKRYIGTYTDYTATDSQDPTKYRWVDMVGTVEVGGRNLWASTKILPYGTVLNPFEVRSSRYYTEIYTDILLESNQTYTISYEPEVKIGNIADLRIGIGRNAGAAARNYVADFIPWTSANLATGTFTFTTGNIGTDKLFSLRPVINSKNNNTEYHVVFKDFKLEKGNIPTGWSPAPEDVDAKIDTKADQLLTQEQLNALNERNQILEAEMKAKASMEALSELEKAYNAFVDKNKKDAAQSEKDLIEAGRRIELLTTQFGGLAELKTFIDTYMKSTNEGLIIGKNDASSTIKVSSDRISMFSAGREVMYISQGVIHIDNGIFTASVQIGKFRTEQYHLNADMNVIRYVG</sequence>
<evidence type="ECO:0000256" key="2">
    <source>
        <dbReference type="SAM" id="MobiDB-lite"/>
    </source>
</evidence>
<dbReference type="Pfam" id="PF06605">
    <property type="entry name" value="Prophage_tail"/>
    <property type="match status" value="1"/>
</dbReference>
<feature type="region of interest" description="Disordered" evidence="2">
    <location>
        <begin position="562"/>
        <end position="599"/>
    </location>
</feature>
<dbReference type="RefSeq" id="WP_156806766.1">
    <property type="nucleotide sequence ID" value="NZ_JBHSOJ010000003.1"/>
</dbReference>
<name>A0ABW0UAG1_9STRE</name>